<accession>A0A9D3PQV5</accession>
<dbReference type="AlphaFoldDB" id="A0A9D3PQV5"/>
<keyword evidence="2" id="KW-1185">Reference proteome</keyword>
<dbReference type="EMBL" id="JAFDVH010000014">
    <property type="protein sequence ID" value="KAG7464707.1"/>
    <property type="molecule type" value="Genomic_DNA"/>
</dbReference>
<reference evidence="1" key="1">
    <citation type="submission" date="2021-01" db="EMBL/GenBank/DDBJ databases">
        <authorList>
            <person name="Zahm M."/>
            <person name="Roques C."/>
            <person name="Cabau C."/>
            <person name="Klopp C."/>
            <person name="Donnadieu C."/>
            <person name="Jouanno E."/>
            <person name="Lampietro C."/>
            <person name="Louis A."/>
            <person name="Herpin A."/>
            <person name="Echchiki A."/>
            <person name="Berthelot C."/>
            <person name="Parey E."/>
            <person name="Roest-Crollius H."/>
            <person name="Braasch I."/>
            <person name="Postlethwait J."/>
            <person name="Bobe J."/>
            <person name="Montfort J."/>
            <person name="Bouchez O."/>
            <person name="Begum T."/>
            <person name="Mejri S."/>
            <person name="Adams A."/>
            <person name="Chen W.-J."/>
            <person name="Guiguen Y."/>
        </authorList>
    </citation>
    <scope>NUCLEOTIDE SEQUENCE</scope>
    <source>
        <strain evidence="1">YG-15Mar2019-1</strain>
        <tissue evidence="1">Brain</tissue>
    </source>
</reference>
<name>A0A9D3PQV5_MEGAT</name>
<gene>
    <name evidence="1" type="ORF">MATL_G00168470</name>
</gene>
<evidence type="ECO:0000313" key="1">
    <source>
        <dbReference type="EMBL" id="KAG7464707.1"/>
    </source>
</evidence>
<comment type="caution">
    <text evidence="1">The sequence shown here is derived from an EMBL/GenBank/DDBJ whole genome shotgun (WGS) entry which is preliminary data.</text>
</comment>
<evidence type="ECO:0000313" key="2">
    <source>
        <dbReference type="Proteomes" id="UP001046870"/>
    </source>
</evidence>
<proteinExistence type="predicted"/>
<dbReference type="Proteomes" id="UP001046870">
    <property type="component" value="Chromosome 14"/>
</dbReference>
<protein>
    <submittedName>
        <fullName evidence="1">Uncharacterized protein</fullName>
    </submittedName>
</protein>
<organism evidence="1 2">
    <name type="scientific">Megalops atlanticus</name>
    <name type="common">Tarpon</name>
    <name type="synonym">Clupea gigantea</name>
    <dbReference type="NCBI Taxonomy" id="7932"/>
    <lineage>
        <taxon>Eukaryota</taxon>
        <taxon>Metazoa</taxon>
        <taxon>Chordata</taxon>
        <taxon>Craniata</taxon>
        <taxon>Vertebrata</taxon>
        <taxon>Euteleostomi</taxon>
        <taxon>Actinopterygii</taxon>
        <taxon>Neopterygii</taxon>
        <taxon>Teleostei</taxon>
        <taxon>Elopiformes</taxon>
        <taxon>Megalopidae</taxon>
        <taxon>Megalops</taxon>
    </lineage>
</organism>
<sequence length="77" mass="8757">MTITLTIKEMIKFTKKEVTLKAETSKGDQIFTVTATRVVNFFKVKLDEGFKENLLKMFPAHVEVVVQGNKIVNLKKA</sequence>